<keyword evidence="2" id="KW-0418">Kinase</keyword>
<dbReference type="Pfam" id="PF13188">
    <property type="entry name" value="PAS_8"/>
    <property type="match status" value="1"/>
</dbReference>
<evidence type="ECO:0000256" key="3">
    <source>
        <dbReference type="ARBA" id="ARBA00023012"/>
    </source>
</evidence>
<keyword evidence="1" id="KW-0808">Transferase</keyword>
<dbReference type="InterPro" id="IPR005467">
    <property type="entry name" value="His_kinase_dom"/>
</dbReference>
<organism evidence="5 6">
    <name type="scientific">Olivibacter ginsenosidimutans</name>
    <dbReference type="NCBI Taxonomy" id="1176537"/>
    <lineage>
        <taxon>Bacteria</taxon>
        <taxon>Pseudomonadati</taxon>
        <taxon>Bacteroidota</taxon>
        <taxon>Sphingobacteriia</taxon>
        <taxon>Sphingobacteriales</taxon>
        <taxon>Sphingobacteriaceae</taxon>
        <taxon>Olivibacter</taxon>
    </lineage>
</organism>
<evidence type="ECO:0000256" key="2">
    <source>
        <dbReference type="ARBA" id="ARBA00022777"/>
    </source>
</evidence>
<dbReference type="InterPro" id="IPR036890">
    <property type="entry name" value="HATPase_C_sf"/>
</dbReference>
<dbReference type="InterPro" id="IPR050482">
    <property type="entry name" value="Sensor_HK_TwoCompSys"/>
</dbReference>
<dbReference type="NCBIfam" id="TIGR00229">
    <property type="entry name" value="sensory_box"/>
    <property type="match status" value="1"/>
</dbReference>
<keyword evidence="6" id="KW-1185">Reference proteome</keyword>
<protein>
    <recommendedName>
        <fullName evidence="4">Histidine kinase domain-containing protein</fullName>
    </recommendedName>
</protein>
<keyword evidence="3" id="KW-0902">Two-component regulatory system</keyword>
<dbReference type="CDD" id="cd16917">
    <property type="entry name" value="HATPase_UhpB-NarQ-NarX-like"/>
    <property type="match status" value="1"/>
</dbReference>
<dbReference type="RefSeq" id="WP_345229814.1">
    <property type="nucleotide sequence ID" value="NZ_BAABIQ010000002.1"/>
</dbReference>
<dbReference type="PROSITE" id="PS50109">
    <property type="entry name" value="HIS_KIN"/>
    <property type="match status" value="1"/>
</dbReference>
<dbReference type="Gene3D" id="1.20.5.1930">
    <property type="match status" value="1"/>
</dbReference>
<dbReference type="PANTHER" id="PTHR24421">
    <property type="entry name" value="NITRATE/NITRITE SENSOR PROTEIN NARX-RELATED"/>
    <property type="match status" value="1"/>
</dbReference>
<feature type="domain" description="Histidine kinase" evidence="4">
    <location>
        <begin position="526"/>
        <end position="616"/>
    </location>
</feature>
<dbReference type="Pfam" id="PF02518">
    <property type="entry name" value="HATPase_c"/>
    <property type="match status" value="1"/>
</dbReference>
<name>A0ABP9ACG4_9SPHI</name>
<comment type="caution">
    <text evidence="5">The sequence shown here is derived from an EMBL/GenBank/DDBJ whole genome shotgun (WGS) entry which is preliminary data.</text>
</comment>
<dbReference type="InterPro" id="IPR003594">
    <property type="entry name" value="HATPase_dom"/>
</dbReference>
<reference evidence="6" key="1">
    <citation type="journal article" date="2019" name="Int. J. Syst. Evol. Microbiol.">
        <title>The Global Catalogue of Microorganisms (GCM) 10K type strain sequencing project: providing services to taxonomists for standard genome sequencing and annotation.</title>
        <authorList>
            <consortium name="The Broad Institute Genomics Platform"/>
            <consortium name="The Broad Institute Genome Sequencing Center for Infectious Disease"/>
            <person name="Wu L."/>
            <person name="Ma J."/>
        </authorList>
    </citation>
    <scope>NUCLEOTIDE SEQUENCE [LARGE SCALE GENOMIC DNA]</scope>
    <source>
        <strain evidence="6">JCM 18200</strain>
    </source>
</reference>
<proteinExistence type="predicted"/>
<dbReference type="SUPFAM" id="SSF55785">
    <property type="entry name" value="PYP-like sensor domain (PAS domain)"/>
    <property type="match status" value="3"/>
</dbReference>
<evidence type="ECO:0000256" key="1">
    <source>
        <dbReference type="ARBA" id="ARBA00022679"/>
    </source>
</evidence>
<evidence type="ECO:0000313" key="5">
    <source>
        <dbReference type="EMBL" id="GAA4778948.1"/>
    </source>
</evidence>
<dbReference type="Gene3D" id="3.30.565.10">
    <property type="entry name" value="Histidine kinase-like ATPase, C-terminal domain"/>
    <property type="match status" value="1"/>
</dbReference>
<gene>
    <name evidence="5" type="ORF">GCM10023231_01980</name>
</gene>
<dbReference type="Proteomes" id="UP001501411">
    <property type="component" value="Unassembled WGS sequence"/>
</dbReference>
<dbReference type="EMBL" id="BAABIQ010000002">
    <property type="protein sequence ID" value="GAA4778948.1"/>
    <property type="molecule type" value="Genomic_DNA"/>
</dbReference>
<dbReference type="SUPFAM" id="SSF55874">
    <property type="entry name" value="ATPase domain of HSP90 chaperone/DNA topoisomerase II/histidine kinase"/>
    <property type="match status" value="1"/>
</dbReference>
<evidence type="ECO:0000313" key="6">
    <source>
        <dbReference type="Proteomes" id="UP001501411"/>
    </source>
</evidence>
<dbReference type="Gene3D" id="3.30.450.20">
    <property type="entry name" value="PAS domain"/>
    <property type="match status" value="3"/>
</dbReference>
<dbReference type="SMART" id="SM00387">
    <property type="entry name" value="HATPase_c"/>
    <property type="match status" value="1"/>
</dbReference>
<dbReference type="InterPro" id="IPR035965">
    <property type="entry name" value="PAS-like_dom_sf"/>
</dbReference>
<dbReference type="Pfam" id="PF07730">
    <property type="entry name" value="HisKA_3"/>
    <property type="match status" value="1"/>
</dbReference>
<sequence length="625" mass="72696">METIADKYCLLVNSMTQGFCIIEVLWQDDKAVDYRFLEINKAFERQTGIENAIGKTMRQIEPFHEDHWFELYGEVAKTGKSVQTEAVAAQLHRWYEVNAFPIAGEKNLVAILFNDISERKIGEQLSKEFTIQLEYQVAERTLALQESRELLKTTLDSANHLTEVLQAVRNEQHEIVDFRWIFINRLAERMLGKVIGRYLRKVNDNSIDFDRYVWVTETGNSVMFEQLLTIDNAQRWYDINLVKLNDGIVVKGIDITERKEAELNLKQNNQLLQSIFDTSLIGMAVLEAIRDKQKNRIIDFKIKVVNKKLEDETQRTDLIGKNYLKEYPFVKQAGLFDVMLRVMKTGKAEQLEYHVNDGKWDAWFTFMFVKMDDGLVVTNLDITQRKLAEKKIREDDERLKELEKRQRQELFMATLKTQEEERTRIAENLHNGLGQLLYSVKLSLDQLKVGTNNRSNQAILQAERLLIDAIRESRRISHELMPTILEDFGLQTAIQDICDQFNKTIHFNCHFIGDEEKLDKYTKIAIYRMVQELIMNIIKHAHADEASVAIELSRAYVDITIKDNGKGFKSETTKKKEKGIGINTIQNKIKLLNGTFEIATAKNKGTQIYIRFPNKDVTESIELHK</sequence>
<evidence type="ECO:0000259" key="4">
    <source>
        <dbReference type="PROSITE" id="PS50109"/>
    </source>
</evidence>
<dbReference type="InterPro" id="IPR011712">
    <property type="entry name" value="Sig_transdc_His_kin_sub3_dim/P"/>
</dbReference>
<dbReference type="PANTHER" id="PTHR24421:SF59">
    <property type="entry name" value="OXYGEN SENSOR HISTIDINE KINASE NREB"/>
    <property type="match status" value="1"/>
</dbReference>
<dbReference type="InterPro" id="IPR000014">
    <property type="entry name" value="PAS"/>
</dbReference>
<accession>A0ABP9ACG4</accession>